<organism evidence="1 2">
    <name type="scientific">Lutimonas vermicola</name>
    <dbReference type="NCBI Taxonomy" id="414288"/>
    <lineage>
        <taxon>Bacteria</taxon>
        <taxon>Pseudomonadati</taxon>
        <taxon>Bacteroidota</taxon>
        <taxon>Flavobacteriia</taxon>
        <taxon>Flavobacteriales</taxon>
        <taxon>Flavobacteriaceae</taxon>
        <taxon>Lutimonas</taxon>
    </lineage>
</organism>
<keyword evidence="2" id="KW-1185">Reference proteome</keyword>
<proteinExistence type="predicted"/>
<gene>
    <name evidence="1" type="ORF">AABB81_14220</name>
</gene>
<accession>A0ABU9L633</accession>
<dbReference type="Pfam" id="PF20001">
    <property type="entry name" value="DUF6428"/>
    <property type="match status" value="1"/>
</dbReference>
<name>A0ABU9L633_9FLAO</name>
<dbReference type="RefSeq" id="WP_342161222.1">
    <property type="nucleotide sequence ID" value="NZ_JBCDNA010000003.1"/>
</dbReference>
<dbReference type="Proteomes" id="UP001474120">
    <property type="component" value="Unassembled WGS sequence"/>
</dbReference>
<reference evidence="1 2" key="1">
    <citation type="submission" date="2024-04" db="EMBL/GenBank/DDBJ databases">
        <title>whole genome sequencing of Lutimonas vermicola strain IMCC1616.</title>
        <authorList>
            <person name="Bae S.S."/>
        </authorList>
    </citation>
    <scope>NUCLEOTIDE SEQUENCE [LARGE SCALE GENOMIC DNA]</scope>
    <source>
        <strain evidence="1 2">IMCC1616</strain>
    </source>
</reference>
<dbReference type="InterPro" id="IPR045534">
    <property type="entry name" value="DUF6428"/>
</dbReference>
<sequence length="160" mass="18518">MKVKEFVKVLEQHQDKELLFSFAQDKFAGANYHLTEVKNVQFDTTDCGGKTNFWEETQFQLWESPDELEKTDFMTTDKIRAIISRVNGIKPIKWETELKLEYGNDNFPTSVMPIDKISHDENRVYVYLFSEATRCKAHDQCSIAIEPEKEEACCAGSNCC</sequence>
<dbReference type="EMBL" id="JBCDNA010000003">
    <property type="protein sequence ID" value="MEL4457061.1"/>
    <property type="molecule type" value="Genomic_DNA"/>
</dbReference>
<evidence type="ECO:0000313" key="1">
    <source>
        <dbReference type="EMBL" id="MEL4457061.1"/>
    </source>
</evidence>
<evidence type="ECO:0000313" key="2">
    <source>
        <dbReference type="Proteomes" id="UP001474120"/>
    </source>
</evidence>
<protein>
    <submittedName>
        <fullName evidence="1">DUF6428 family protein</fullName>
    </submittedName>
</protein>
<comment type="caution">
    <text evidence="1">The sequence shown here is derived from an EMBL/GenBank/DDBJ whole genome shotgun (WGS) entry which is preliminary data.</text>
</comment>